<evidence type="ECO:0000313" key="2">
    <source>
        <dbReference type="EMBL" id="WPY01236.1"/>
    </source>
</evidence>
<feature type="coiled-coil region" evidence="1">
    <location>
        <begin position="110"/>
        <end position="137"/>
    </location>
</feature>
<proteinExistence type="predicted"/>
<dbReference type="EMBL" id="CP112932">
    <property type="protein sequence ID" value="WPY01236.1"/>
    <property type="molecule type" value="Genomic_DNA"/>
</dbReference>
<accession>A0ABZ0UTW2</accession>
<name>A0ABZ0UTW2_9RICK</name>
<dbReference type="Proteomes" id="UP001326613">
    <property type="component" value="Chromosome"/>
</dbReference>
<organism evidence="2 3">
    <name type="scientific">Candidatus Trichorickettsia mobilis</name>
    <dbReference type="NCBI Taxonomy" id="1346319"/>
    <lineage>
        <taxon>Bacteria</taxon>
        <taxon>Pseudomonadati</taxon>
        <taxon>Pseudomonadota</taxon>
        <taxon>Alphaproteobacteria</taxon>
        <taxon>Rickettsiales</taxon>
        <taxon>Rickettsiaceae</taxon>
        <taxon>Rickettsieae</taxon>
        <taxon>Candidatus Trichorickettsia</taxon>
    </lineage>
</organism>
<gene>
    <name evidence="2" type="ORF">Trichorick_01144</name>
</gene>
<dbReference type="Gene3D" id="3.40.50.300">
    <property type="entry name" value="P-loop containing nucleotide triphosphate hydrolases"/>
    <property type="match status" value="1"/>
</dbReference>
<reference evidence="2 3" key="1">
    <citation type="submission" date="2022-10" db="EMBL/GenBank/DDBJ databases">
        <title>Host association and intracellularity evolved multiple times independently in the Rickettsiales.</title>
        <authorList>
            <person name="Castelli M."/>
            <person name="Nardi T."/>
            <person name="Gammuto L."/>
            <person name="Bellinzona G."/>
            <person name="Sabaneyeva E."/>
            <person name="Potekhin A."/>
            <person name="Serra V."/>
            <person name="Petroni G."/>
            <person name="Sassera D."/>
        </authorList>
    </citation>
    <scope>NUCLEOTIDE SEQUENCE [LARGE SCALE GENOMIC DNA]</scope>
    <source>
        <strain evidence="2 3">Kr 154-4</strain>
    </source>
</reference>
<protein>
    <recommendedName>
        <fullName evidence="4">G domain-containing protein</fullName>
    </recommendedName>
</protein>
<dbReference type="InterPro" id="IPR027417">
    <property type="entry name" value="P-loop_NTPase"/>
</dbReference>
<sequence>MKINTDVEGSYRLLQSQKLGQRLRATNDKLVEFEKSNNKISAYILDIKGAKREVSVENLPKELTENKNPKVFSGYFGNAFAKILHSDDGVDRVSVHHKLIGGGGVKDEIKKGLEAMKRASRHEREEAINELVEEQEREGNLHTTPSEAKSYFRRMVDDVVYGNKTVAAVVGANDDVSDLEATLVCGDTGSGKSTLVNYLLGHILVAEHAENSNSLRIACEDQVANIGHDCVSETSVPGRYTGTGTYWDCPGFEDTGGSAANISNAFSIAKIGDKARAVKILAVVEEADIAAKRSTAFRSIISKMTAMFDNRPDLANSVVFCFTKAQQIKNYKAALVSIINSKDSLNAKEKQFLNNIIKKNNFVVFPCPNHLGRIDNSVRDQLLEKLNSASFVRDSAIAPVVSVKSLRPLNELLNYTNDQVSKTMSEIVTELMKCLI</sequence>
<dbReference type="SUPFAM" id="SSF52540">
    <property type="entry name" value="P-loop containing nucleoside triphosphate hydrolases"/>
    <property type="match status" value="1"/>
</dbReference>
<keyword evidence="3" id="KW-1185">Reference proteome</keyword>
<keyword evidence="1" id="KW-0175">Coiled coil</keyword>
<dbReference type="CDD" id="cd00882">
    <property type="entry name" value="Ras_like_GTPase"/>
    <property type="match status" value="1"/>
</dbReference>
<evidence type="ECO:0000313" key="3">
    <source>
        <dbReference type="Proteomes" id="UP001326613"/>
    </source>
</evidence>
<dbReference type="RefSeq" id="WP_323738025.1">
    <property type="nucleotide sequence ID" value="NZ_CP112932.1"/>
</dbReference>
<evidence type="ECO:0008006" key="4">
    <source>
        <dbReference type="Google" id="ProtNLM"/>
    </source>
</evidence>
<evidence type="ECO:0000256" key="1">
    <source>
        <dbReference type="SAM" id="Coils"/>
    </source>
</evidence>